<dbReference type="Proteomes" id="UP000295391">
    <property type="component" value="Unassembled WGS sequence"/>
</dbReference>
<dbReference type="RefSeq" id="WP_133574016.1">
    <property type="nucleotide sequence ID" value="NZ_SNYR01000006.1"/>
</dbReference>
<evidence type="ECO:0000313" key="2">
    <source>
        <dbReference type="Proteomes" id="UP000295391"/>
    </source>
</evidence>
<accession>A0A4R6VD44</accession>
<comment type="caution">
    <text evidence="1">The sequence shown here is derived from an EMBL/GenBank/DDBJ whole genome shotgun (WGS) entry which is preliminary data.</text>
</comment>
<keyword evidence="2" id="KW-1185">Reference proteome</keyword>
<organism evidence="1 2">
    <name type="scientific">Maritalea mobilis</name>
    <dbReference type="NCBI Taxonomy" id="483324"/>
    <lineage>
        <taxon>Bacteria</taxon>
        <taxon>Pseudomonadati</taxon>
        <taxon>Pseudomonadota</taxon>
        <taxon>Alphaproteobacteria</taxon>
        <taxon>Hyphomicrobiales</taxon>
        <taxon>Devosiaceae</taxon>
        <taxon>Maritalea</taxon>
    </lineage>
</organism>
<gene>
    <name evidence="1" type="ORF">ATL17_3416</name>
</gene>
<protein>
    <submittedName>
        <fullName evidence="1">Uncharacterized protein</fullName>
    </submittedName>
</protein>
<sequence>MTSVSNLIAAYKVVDELGHKIPINMLNSLLEIAKSDQDGETLSIHGLKERCGLTYAEAARHVYYWEIGNRNKNCGGHELVKVYVNEENRQLKLVKLSGKGQKLIDRIESCFDR</sequence>
<reference evidence="1 2" key="1">
    <citation type="submission" date="2019-03" db="EMBL/GenBank/DDBJ databases">
        <title>Genomic Encyclopedia of Type Strains, Phase III (KMG-III): the genomes of soil and plant-associated and newly described type strains.</title>
        <authorList>
            <person name="Whitman W."/>
        </authorList>
    </citation>
    <scope>NUCLEOTIDE SEQUENCE [LARGE SCALE GENOMIC DNA]</scope>
    <source>
        <strain evidence="1 2">CGMCC 1.7002</strain>
    </source>
</reference>
<evidence type="ECO:0000313" key="1">
    <source>
        <dbReference type="EMBL" id="TDQ60203.1"/>
    </source>
</evidence>
<name>A0A4R6VD44_9HYPH</name>
<proteinExistence type="predicted"/>
<dbReference type="EMBL" id="SNYR01000006">
    <property type="protein sequence ID" value="TDQ60203.1"/>
    <property type="molecule type" value="Genomic_DNA"/>
</dbReference>
<dbReference type="AlphaFoldDB" id="A0A4R6VD44"/>